<accession>A0A2N5N6T4</accession>
<dbReference type="Proteomes" id="UP000234789">
    <property type="component" value="Unassembled WGS sequence"/>
</dbReference>
<protein>
    <submittedName>
        <fullName evidence="2">Uncharacterized protein</fullName>
    </submittedName>
</protein>
<dbReference type="AlphaFoldDB" id="A0A2N5N6T4"/>
<organism evidence="2 3">
    <name type="scientific">Paenibacillus pasadenensis</name>
    <dbReference type="NCBI Taxonomy" id="217090"/>
    <lineage>
        <taxon>Bacteria</taxon>
        <taxon>Bacillati</taxon>
        <taxon>Bacillota</taxon>
        <taxon>Bacilli</taxon>
        <taxon>Bacillales</taxon>
        <taxon>Paenibacillaceae</taxon>
        <taxon>Paenibacillus</taxon>
    </lineage>
</organism>
<keyword evidence="3" id="KW-1185">Reference proteome</keyword>
<name>A0A2N5N6T4_9BACL</name>
<evidence type="ECO:0000313" key="3">
    <source>
        <dbReference type="Proteomes" id="UP000234789"/>
    </source>
</evidence>
<proteinExistence type="predicted"/>
<comment type="caution">
    <text evidence="2">The sequence shown here is derived from an EMBL/GenBank/DDBJ whole genome shotgun (WGS) entry which is preliminary data.</text>
</comment>
<evidence type="ECO:0000256" key="1">
    <source>
        <dbReference type="SAM" id="MobiDB-lite"/>
    </source>
</evidence>
<gene>
    <name evidence="2" type="ORF">B8V81_4454</name>
</gene>
<feature type="region of interest" description="Disordered" evidence="1">
    <location>
        <begin position="26"/>
        <end position="51"/>
    </location>
</feature>
<sequence>MDAFEHDIKSFPGPSCCSIIAEPPPRGQPCPCQDKQPKNRGFPAAAKASGQ</sequence>
<reference evidence="2 3" key="1">
    <citation type="submission" date="2017-05" db="EMBL/GenBank/DDBJ databases">
        <title>Functional genome analysis of Paenibacillus pasadenensis strain R16: insights on endophytic life style and antifungal activity.</title>
        <authorList>
            <person name="Passera A."/>
            <person name="Marcolungo L."/>
            <person name="Casati P."/>
            <person name="Brasca M."/>
            <person name="Quaglino F."/>
            <person name="Delledonne M."/>
        </authorList>
    </citation>
    <scope>NUCLEOTIDE SEQUENCE [LARGE SCALE GENOMIC DNA]</scope>
    <source>
        <strain evidence="2 3">R16</strain>
    </source>
</reference>
<evidence type="ECO:0000313" key="2">
    <source>
        <dbReference type="EMBL" id="PLT46023.1"/>
    </source>
</evidence>
<dbReference type="EMBL" id="NFEZ01000004">
    <property type="protein sequence ID" value="PLT46023.1"/>
    <property type="molecule type" value="Genomic_DNA"/>
</dbReference>